<feature type="domain" description="PD-(D/E)XK endonuclease-like" evidence="9">
    <location>
        <begin position="45"/>
        <end position="98"/>
    </location>
</feature>
<proteinExistence type="predicted"/>
<dbReference type="GO" id="GO:0016787">
    <property type="term" value="F:hydrolase activity"/>
    <property type="evidence" value="ECO:0007669"/>
    <property type="project" value="UniProtKB-KW"/>
</dbReference>
<evidence type="ECO:0000313" key="11">
    <source>
        <dbReference type="Proteomes" id="UP000268829"/>
    </source>
</evidence>
<protein>
    <submittedName>
        <fullName evidence="10">PD-(D/E)XK nuclease family protein</fullName>
    </submittedName>
</protein>
<dbReference type="Gene3D" id="3.90.320.10">
    <property type="match status" value="1"/>
</dbReference>
<keyword evidence="4" id="KW-0347">Helicase</keyword>
<accession>A0A3M8AZK0</accession>
<feature type="compositionally biased region" description="Basic and acidic residues" evidence="8">
    <location>
        <begin position="16"/>
        <end position="32"/>
    </location>
</feature>
<feature type="domain" description="PD-(D/E)XK endonuclease-like" evidence="9">
    <location>
        <begin position="108"/>
        <end position="263"/>
    </location>
</feature>
<dbReference type="EMBL" id="RHHS01000028">
    <property type="protein sequence ID" value="RNB56588.1"/>
    <property type="molecule type" value="Genomic_DNA"/>
</dbReference>
<name>A0A3M8AZK0_9BACL</name>
<keyword evidence="2" id="KW-0227">DNA damage</keyword>
<dbReference type="GO" id="GO:0005524">
    <property type="term" value="F:ATP binding"/>
    <property type="evidence" value="ECO:0007669"/>
    <property type="project" value="UniProtKB-KW"/>
</dbReference>
<evidence type="ECO:0000256" key="6">
    <source>
        <dbReference type="ARBA" id="ARBA00023125"/>
    </source>
</evidence>
<evidence type="ECO:0000256" key="7">
    <source>
        <dbReference type="ARBA" id="ARBA00023204"/>
    </source>
</evidence>
<evidence type="ECO:0000256" key="1">
    <source>
        <dbReference type="ARBA" id="ARBA00022741"/>
    </source>
</evidence>
<evidence type="ECO:0000256" key="8">
    <source>
        <dbReference type="SAM" id="MobiDB-lite"/>
    </source>
</evidence>
<keyword evidence="7" id="KW-0234">DNA repair</keyword>
<dbReference type="InterPro" id="IPR011604">
    <property type="entry name" value="PDDEXK-like_dom_sf"/>
</dbReference>
<reference evidence="10 11" key="1">
    <citation type="submission" date="2018-10" db="EMBL/GenBank/DDBJ databases">
        <title>Phylogenomics of Brevibacillus.</title>
        <authorList>
            <person name="Dunlap C."/>
        </authorList>
    </citation>
    <scope>NUCLEOTIDE SEQUENCE [LARGE SCALE GENOMIC DNA]</scope>
    <source>
        <strain evidence="10 11">DSM 100115</strain>
    </source>
</reference>
<evidence type="ECO:0000256" key="3">
    <source>
        <dbReference type="ARBA" id="ARBA00022801"/>
    </source>
</evidence>
<dbReference type="GO" id="GO:0004386">
    <property type="term" value="F:helicase activity"/>
    <property type="evidence" value="ECO:0007669"/>
    <property type="project" value="UniProtKB-KW"/>
</dbReference>
<dbReference type="OrthoDB" id="5413799at2"/>
<dbReference type="GO" id="GO:0003677">
    <property type="term" value="F:DNA binding"/>
    <property type="evidence" value="ECO:0007669"/>
    <property type="project" value="UniProtKB-KW"/>
</dbReference>
<dbReference type="GO" id="GO:0006281">
    <property type="term" value="P:DNA repair"/>
    <property type="evidence" value="ECO:0007669"/>
    <property type="project" value="UniProtKB-KW"/>
</dbReference>
<dbReference type="Pfam" id="PF12705">
    <property type="entry name" value="PDDEXK_1"/>
    <property type="match status" value="2"/>
</dbReference>
<organism evidence="10 11">
    <name type="scientific">Brevibacillus gelatini</name>
    <dbReference type="NCBI Taxonomy" id="1655277"/>
    <lineage>
        <taxon>Bacteria</taxon>
        <taxon>Bacillati</taxon>
        <taxon>Bacillota</taxon>
        <taxon>Bacilli</taxon>
        <taxon>Bacillales</taxon>
        <taxon>Paenibacillaceae</taxon>
        <taxon>Brevibacillus</taxon>
    </lineage>
</organism>
<keyword evidence="6" id="KW-0238">DNA-binding</keyword>
<evidence type="ECO:0000313" key="10">
    <source>
        <dbReference type="EMBL" id="RNB56588.1"/>
    </source>
</evidence>
<keyword evidence="11" id="KW-1185">Reference proteome</keyword>
<dbReference type="InterPro" id="IPR038726">
    <property type="entry name" value="PDDEXK_AddAB-type"/>
</dbReference>
<keyword evidence="1" id="KW-0547">Nucleotide-binding</keyword>
<evidence type="ECO:0000256" key="2">
    <source>
        <dbReference type="ARBA" id="ARBA00022763"/>
    </source>
</evidence>
<sequence length="271" mass="31223">MGQTSGCHRSRTCRSNSERRESGGFGRDHSARVAKNEGENGVTWKWSYSRLFKYDSCPHAYYFRYVLGRPEKETEAMAIGKQFHEVIASSVLRQPPPAGIPKDVQELAIKAYRLLQTHIFKGEIVAVEREIITPITETDLFHVVIDLIVQYDMFSLSIYDWKTSWAVYEVMQKPKQLLLYAWSAWQSDLYASEVAYLFPRKYEIKTAQVTPEAIAETLDWAKTQIHQARHAYQELKKGTPPEIAFPPKLGSGCTNCSYIRECPMTKKYQVH</sequence>
<gene>
    <name evidence="10" type="ORF">EDM57_12335</name>
</gene>
<evidence type="ECO:0000256" key="5">
    <source>
        <dbReference type="ARBA" id="ARBA00022840"/>
    </source>
</evidence>
<evidence type="ECO:0000256" key="4">
    <source>
        <dbReference type="ARBA" id="ARBA00022806"/>
    </source>
</evidence>
<comment type="caution">
    <text evidence="10">The sequence shown here is derived from an EMBL/GenBank/DDBJ whole genome shotgun (WGS) entry which is preliminary data.</text>
</comment>
<dbReference type="Proteomes" id="UP000268829">
    <property type="component" value="Unassembled WGS sequence"/>
</dbReference>
<keyword evidence="3" id="KW-0378">Hydrolase</keyword>
<evidence type="ECO:0000259" key="9">
    <source>
        <dbReference type="Pfam" id="PF12705"/>
    </source>
</evidence>
<keyword evidence="5" id="KW-0067">ATP-binding</keyword>
<dbReference type="AlphaFoldDB" id="A0A3M8AZK0"/>
<feature type="region of interest" description="Disordered" evidence="8">
    <location>
        <begin position="1"/>
        <end position="32"/>
    </location>
</feature>